<evidence type="ECO:0000259" key="10">
    <source>
        <dbReference type="PROSITE" id="PS50113"/>
    </source>
</evidence>
<evidence type="ECO:0000256" key="7">
    <source>
        <dbReference type="SAM" id="MobiDB-lite"/>
    </source>
</evidence>
<evidence type="ECO:0000259" key="9">
    <source>
        <dbReference type="PROSITE" id="PS50112"/>
    </source>
</evidence>
<dbReference type="SMART" id="SM00388">
    <property type="entry name" value="HisKA"/>
    <property type="match status" value="1"/>
</dbReference>
<evidence type="ECO:0000256" key="2">
    <source>
        <dbReference type="ARBA" id="ARBA00012438"/>
    </source>
</evidence>
<dbReference type="InterPro" id="IPR001610">
    <property type="entry name" value="PAC"/>
</dbReference>
<feature type="domain" description="PAC" evidence="10">
    <location>
        <begin position="237"/>
        <end position="287"/>
    </location>
</feature>
<keyword evidence="12" id="KW-1185">Reference proteome</keyword>
<accession>A0ABD5PZH3</accession>
<dbReference type="CDD" id="cd00082">
    <property type="entry name" value="HisKA"/>
    <property type="match status" value="1"/>
</dbReference>
<feature type="region of interest" description="Disordered" evidence="7">
    <location>
        <begin position="420"/>
        <end position="479"/>
    </location>
</feature>
<dbReference type="PROSITE" id="PS50113">
    <property type="entry name" value="PAC"/>
    <property type="match status" value="1"/>
</dbReference>
<dbReference type="InterPro" id="IPR029016">
    <property type="entry name" value="GAF-like_dom_sf"/>
</dbReference>
<dbReference type="InterPro" id="IPR005467">
    <property type="entry name" value="His_kinase_dom"/>
</dbReference>
<dbReference type="GO" id="GO:0000160">
    <property type="term" value="P:phosphorelay signal transduction system"/>
    <property type="evidence" value="ECO:0007669"/>
    <property type="project" value="UniProtKB-KW"/>
</dbReference>
<dbReference type="SUPFAM" id="SSF55781">
    <property type="entry name" value="GAF domain-like"/>
    <property type="match status" value="1"/>
</dbReference>
<feature type="domain" description="PAS" evidence="9">
    <location>
        <begin position="165"/>
        <end position="229"/>
    </location>
</feature>
<dbReference type="InterPro" id="IPR000700">
    <property type="entry name" value="PAS-assoc_C"/>
</dbReference>
<feature type="compositionally biased region" description="Basic and acidic residues" evidence="7">
    <location>
        <begin position="459"/>
        <end position="473"/>
    </location>
</feature>
<dbReference type="Pfam" id="PF02518">
    <property type="entry name" value="HATPase_c"/>
    <property type="match status" value="1"/>
</dbReference>
<dbReference type="CDD" id="cd00075">
    <property type="entry name" value="HATPase"/>
    <property type="match status" value="1"/>
</dbReference>
<dbReference type="Gene3D" id="3.30.450.20">
    <property type="entry name" value="PAS domain"/>
    <property type="match status" value="1"/>
</dbReference>
<dbReference type="EMBL" id="JBHSHT010000001">
    <property type="protein sequence ID" value="MFC4823892.1"/>
    <property type="molecule type" value="Genomic_DNA"/>
</dbReference>
<dbReference type="Proteomes" id="UP001595945">
    <property type="component" value="Unassembled WGS sequence"/>
</dbReference>
<dbReference type="GO" id="GO:0004673">
    <property type="term" value="F:protein histidine kinase activity"/>
    <property type="evidence" value="ECO:0007669"/>
    <property type="project" value="UniProtKB-EC"/>
</dbReference>
<dbReference type="PANTHER" id="PTHR43711:SF1">
    <property type="entry name" value="HISTIDINE KINASE 1"/>
    <property type="match status" value="1"/>
</dbReference>
<dbReference type="InterPro" id="IPR036097">
    <property type="entry name" value="HisK_dim/P_sf"/>
</dbReference>
<evidence type="ECO:0000259" key="8">
    <source>
        <dbReference type="PROSITE" id="PS50109"/>
    </source>
</evidence>
<dbReference type="RefSeq" id="WP_254270112.1">
    <property type="nucleotide sequence ID" value="NZ_CP100401.1"/>
</dbReference>
<evidence type="ECO:0000256" key="4">
    <source>
        <dbReference type="ARBA" id="ARBA00022679"/>
    </source>
</evidence>
<evidence type="ECO:0000256" key="6">
    <source>
        <dbReference type="ARBA" id="ARBA00023012"/>
    </source>
</evidence>
<evidence type="ECO:0000256" key="5">
    <source>
        <dbReference type="ARBA" id="ARBA00022777"/>
    </source>
</evidence>
<dbReference type="Pfam" id="PF13185">
    <property type="entry name" value="GAF_2"/>
    <property type="match status" value="1"/>
</dbReference>
<dbReference type="GeneID" id="73047153"/>
<dbReference type="PANTHER" id="PTHR43711">
    <property type="entry name" value="TWO-COMPONENT HISTIDINE KINASE"/>
    <property type="match status" value="1"/>
</dbReference>
<evidence type="ECO:0000256" key="1">
    <source>
        <dbReference type="ARBA" id="ARBA00000085"/>
    </source>
</evidence>
<evidence type="ECO:0000256" key="3">
    <source>
        <dbReference type="ARBA" id="ARBA00022553"/>
    </source>
</evidence>
<dbReference type="SUPFAM" id="SSF55785">
    <property type="entry name" value="PYP-like sensor domain (PAS domain)"/>
    <property type="match status" value="1"/>
</dbReference>
<dbReference type="EC" id="2.7.13.3" evidence="2"/>
<dbReference type="Gene3D" id="3.30.450.40">
    <property type="match status" value="1"/>
</dbReference>
<dbReference type="InterPro" id="IPR003661">
    <property type="entry name" value="HisK_dim/P_dom"/>
</dbReference>
<dbReference type="Pfam" id="PF00989">
    <property type="entry name" value="PAS"/>
    <property type="match status" value="1"/>
</dbReference>
<proteinExistence type="predicted"/>
<dbReference type="InterPro" id="IPR003018">
    <property type="entry name" value="GAF"/>
</dbReference>
<dbReference type="NCBIfam" id="TIGR00229">
    <property type="entry name" value="sensory_box"/>
    <property type="match status" value="1"/>
</dbReference>
<dbReference type="InterPro" id="IPR013767">
    <property type="entry name" value="PAS_fold"/>
</dbReference>
<dbReference type="Pfam" id="PF00512">
    <property type="entry name" value="HisKA"/>
    <property type="match status" value="1"/>
</dbReference>
<dbReference type="SMART" id="SM00091">
    <property type="entry name" value="PAS"/>
    <property type="match status" value="1"/>
</dbReference>
<keyword evidence="5" id="KW-0418">Kinase</keyword>
<dbReference type="InterPro" id="IPR036890">
    <property type="entry name" value="HATPase_C_sf"/>
</dbReference>
<keyword evidence="4" id="KW-0808">Transferase</keyword>
<dbReference type="SUPFAM" id="SSF47384">
    <property type="entry name" value="Homodimeric domain of signal transducing histidine kinase"/>
    <property type="match status" value="1"/>
</dbReference>
<evidence type="ECO:0000313" key="12">
    <source>
        <dbReference type="Proteomes" id="UP001595945"/>
    </source>
</evidence>
<organism evidence="11 12">
    <name type="scientific">Halorussus aquaticus</name>
    <dbReference type="NCBI Taxonomy" id="2953748"/>
    <lineage>
        <taxon>Archaea</taxon>
        <taxon>Methanobacteriati</taxon>
        <taxon>Methanobacteriota</taxon>
        <taxon>Stenosarchaea group</taxon>
        <taxon>Halobacteria</taxon>
        <taxon>Halobacteriales</taxon>
        <taxon>Haladaptataceae</taxon>
        <taxon>Halorussus</taxon>
    </lineage>
</organism>
<gene>
    <name evidence="11" type="ORF">ACFO9K_06425</name>
</gene>
<dbReference type="PROSITE" id="PS50109">
    <property type="entry name" value="HIS_KIN"/>
    <property type="match status" value="1"/>
</dbReference>
<dbReference type="InterPro" id="IPR000014">
    <property type="entry name" value="PAS"/>
</dbReference>
<sequence length="512" mass="56572">MSEQLREEKRKIEELHEVASEMEACHDKAEVYRLGVDAAEGILEFDICGIDVAENGFLVPQATSTEMPNDGYDALGADEGLAGRTYQNGESFLIPDVRTMEEAEPIQQQYRSILSVPLGDYGVFQAGSREANAFDEDDLELAELLTSHVTEVISRIDSQSALRESEEKYRTLVEGSHDAIFIHSEETFQFVNDRVGELTGYSREELLGTSIWEVVHEEDRERVRALVEERDTDDESNHYQLRIRTKSGDVRYVELSVQGISYNGEVGHLGSARDVTQRRRRKQKLERQNDRLKEFASVVSHDLRNPLNVAQGHLELARETGDDRHFEKTASALGRMESLIGDLLALARQGQAANDTVDVDLETVIRRAWSTVSTGSATLHVTDELDEVEADTGRLQELFENLFRNAVEHGGDVTVRVGAVDGSESTREGSESSGDDDETGAFTASDGFYVEDDGPGIPPEEREKDFEHGHTTADDGSGLGLSIVSSIADAHGWTVSVGESDEGGARFEISTA</sequence>
<dbReference type="SMART" id="SM00387">
    <property type="entry name" value="HATPase_c"/>
    <property type="match status" value="1"/>
</dbReference>
<reference evidence="11 12" key="1">
    <citation type="journal article" date="2019" name="Int. J. Syst. Evol. Microbiol.">
        <title>The Global Catalogue of Microorganisms (GCM) 10K type strain sequencing project: providing services to taxonomists for standard genome sequencing and annotation.</title>
        <authorList>
            <consortium name="The Broad Institute Genomics Platform"/>
            <consortium name="The Broad Institute Genome Sequencing Center for Infectious Disease"/>
            <person name="Wu L."/>
            <person name="Ma J."/>
        </authorList>
    </citation>
    <scope>NUCLEOTIDE SEQUENCE [LARGE SCALE GENOMIC DNA]</scope>
    <source>
        <strain evidence="11 12">XZYJ18</strain>
    </source>
</reference>
<dbReference type="Gene3D" id="1.10.287.130">
    <property type="match status" value="1"/>
</dbReference>
<name>A0ABD5PZH3_9EURY</name>
<dbReference type="InterPro" id="IPR004358">
    <property type="entry name" value="Sig_transdc_His_kin-like_C"/>
</dbReference>
<evidence type="ECO:0000313" key="11">
    <source>
        <dbReference type="EMBL" id="MFC4823892.1"/>
    </source>
</evidence>
<dbReference type="InterPro" id="IPR003594">
    <property type="entry name" value="HATPase_dom"/>
</dbReference>
<dbReference type="Gene3D" id="3.30.565.10">
    <property type="entry name" value="Histidine kinase-like ATPase, C-terminal domain"/>
    <property type="match status" value="1"/>
</dbReference>
<dbReference type="InterPro" id="IPR050736">
    <property type="entry name" value="Sensor_HK_Regulatory"/>
</dbReference>
<protein>
    <recommendedName>
        <fullName evidence="2">histidine kinase</fullName>
        <ecNumber evidence="2">2.7.13.3</ecNumber>
    </recommendedName>
</protein>
<comment type="caution">
    <text evidence="11">The sequence shown here is derived from an EMBL/GenBank/DDBJ whole genome shotgun (WGS) entry which is preliminary data.</text>
</comment>
<dbReference type="CDD" id="cd00130">
    <property type="entry name" value="PAS"/>
    <property type="match status" value="1"/>
</dbReference>
<dbReference type="PROSITE" id="PS50112">
    <property type="entry name" value="PAS"/>
    <property type="match status" value="1"/>
</dbReference>
<dbReference type="SUPFAM" id="SSF55874">
    <property type="entry name" value="ATPase domain of HSP90 chaperone/DNA topoisomerase II/histidine kinase"/>
    <property type="match status" value="1"/>
</dbReference>
<keyword evidence="3" id="KW-0597">Phosphoprotein</keyword>
<keyword evidence="6" id="KW-0902">Two-component regulatory system</keyword>
<dbReference type="PRINTS" id="PR00344">
    <property type="entry name" value="BCTRLSENSOR"/>
</dbReference>
<dbReference type="AlphaFoldDB" id="A0ABD5PZH3"/>
<comment type="catalytic activity">
    <reaction evidence="1">
        <text>ATP + protein L-histidine = ADP + protein N-phospho-L-histidine.</text>
        <dbReference type="EC" id="2.7.13.3"/>
    </reaction>
</comment>
<feature type="domain" description="Histidine kinase" evidence="8">
    <location>
        <begin position="298"/>
        <end position="512"/>
    </location>
</feature>
<dbReference type="InterPro" id="IPR035965">
    <property type="entry name" value="PAS-like_dom_sf"/>
</dbReference>
<dbReference type="SMART" id="SM00086">
    <property type="entry name" value="PAC"/>
    <property type="match status" value="1"/>
</dbReference>